<feature type="compositionally biased region" description="Basic and acidic residues" evidence="1">
    <location>
        <begin position="227"/>
        <end position="299"/>
    </location>
</feature>
<dbReference type="STRING" id="431595.K3X2Y6"/>
<feature type="region of interest" description="Disordered" evidence="1">
    <location>
        <begin position="112"/>
        <end position="337"/>
    </location>
</feature>
<feature type="compositionally biased region" description="Acidic residues" evidence="1">
    <location>
        <begin position="215"/>
        <end position="226"/>
    </location>
</feature>
<feature type="region of interest" description="Disordered" evidence="1">
    <location>
        <begin position="376"/>
        <end position="410"/>
    </location>
</feature>
<reference evidence="2" key="3">
    <citation type="submission" date="2015-02" db="UniProtKB">
        <authorList>
            <consortium name="EnsemblProtists"/>
        </authorList>
    </citation>
    <scope>IDENTIFICATION</scope>
    <source>
        <strain evidence="2">DAOM BR144</strain>
    </source>
</reference>
<dbReference type="EnsemblProtists" id="PYU1_T011585">
    <property type="protein sequence ID" value="PYU1_T011585"/>
    <property type="gene ID" value="PYU1_G011559"/>
</dbReference>
<accession>K3X2Y6</accession>
<dbReference type="HOGENOM" id="CLU_560803_0_0_1"/>
<keyword evidence="3" id="KW-1185">Reference proteome</keyword>
<dbReference type="InParanoid" id="K3X2Y6"/>
<dbReference type="VEuPathDB" id="FungiDB:PYU1_G011559"/>
<feature type="region of interest" description="Disordered" evidence="1">
    <location>
        <begin position="450"/>
        <end position="487"/>
    </location>
</feature>
<reference evidence="3" key="2">
    <citation type="submission" date="2010-04" db="EMBL/GenBank/DDBJ databases">
        <authorList>
            <person name="Buell R."/>
            <person name="Hamilton J."/>
            <person name="Hostetler J."/>
        </authorList>
    </citation>
    <scope>NUCLEOTIDE SEQUENCE [LARGE SCALE GENOMIC DNA]</scope>
    <source>
        <strain evidence="3">DAOM:BR144</strain>
    </source>
</reference>
<proteinExistence type="predicted"/>
<dbReference type="eggNOG" id="KOG1343">
    <property type="taxonomic scope" value="Eukaryota"/>
</dbReference>
<feature type="compositionally biased region" description="Low complexity" evidence="1">
    <location>
        <begin position="133"/>
        <end position="143"/>
    </location>
</feature>
<evidence type="ECO:0000256" key="1">
    <source>
        <dbReference type="SAM" id="MobiDB-lite"/>
    </source>
</evidence>
<feature type="compositionally biased region" description="Basic and acidic residues" evidence="1">
    <location>
        <begin position="462"/>
        <end position="487"/>
    </location>
</feature>
<evidence type="ECO:0000313" key="2">
    <source>
        <dbReference type="EnsemblProtists" id="PYU1_T011585"/>
    </source>
</evidence>
<feature type="compositionally biased region" description="Acidic residues" evidence="1">
    <location>
        <begin position="391"/>
        <end position="406"/>
    </location>
</feature>
<dbReference type="AlphaFoldDB" id="K3X2Y6"/>
<name>K3X2Y6_GLOUD</name>
<feature type="compositionally biased region" description="Acidic residues" evidence="1">
    <location>
        <begin position="300"/>
        <end position="319"/>
    </location>
</feature>
<protein>
    <submittedName>
        <fullName evidence="2">Uncharacterized protein</fullName>
    </submittedName>
</protein>
<evidence type="ECO:0000313" key="3">
    <source>
        <dbReference type="Proteomes" id="UP000019132"/>
    </source>
</evidence>
<dbReference type="Proteomes" id="UP000019132">
    <property type="component" value="Unassembled WGS sequence"/>
</dbReference>
<reference evidence="3" key="1">
    <citation type="journal article" date="2010" name="Genome Biol.">
        <title>Genome sequence of the necrotrophic plant pathogen Pythium ultimum reveals original pathogenicity mechanisms and effector repertoire.</title>
        <authorList>
            <person name="Levesque C.A."/>
            <person name="Brouwer H."/>
            <person name="Cano L."/>
            <person name="Hamilton J.P."/>
            <person name="Holt C."/>
            <person name="Huitema E."/>
            <person name="Raffaele S."/>
            <person name="Robideau G.P."/>
            <person name="Thines M."/>
            <person name="Win J."/>
            <person name="Zerillo M.M."/>
            <person name="Beakes G.W."/>
            <person name="Boore J.L."/>
            <person name="Busam D."/>
            <person name="Dumas B."/>
            <person name="Ferriera S."/>
            <person name="Fuerstenberg S.I."/>
            <person name="Gachon C.M."/>
            <person name="Gaulin E."/>
            <person name="Govers F."/>
            <person name="Grenville-Briggs L."/>
            <person name="Horner N."/>
            <person name="Hostetler J."/>
            <person name="Jiang R.H."/>
            <person name="Johnson J."/>
            <person name="Krajaejun T."/>
            <person name="Lin H."/>
            <person name="Meijer H.J."/>
            <person name="Moore B."/>
            <person name="Morris P."/>
            <person name="Phuntmart V."/>
            <person name="Puiu D."/>
            <person name="Shetty J."/>
            <person name="Stajich J.E."/>
            <person name="Tripathy S."/>
            <person name="Wawra S."/>
            <person name="van West P."/>
            <person name="Whitty B.R."/>
            <person name="Coutinho P.M."/>
            <person name="Henrissat B."/>
            <person name="Martin F."/>
            <person name="Thomas P.D."/>
            <person name="Tyler B.M."/>
            <person name="De Vries R.P."/>
            <person name="Kamoun S."/>
            <person name="Yandell M."/>
            <person name="Tisserat N."/>
            <person name="Buell C.R."/>
        </authorList>
    </citation>
    <scope>NUCLEOTIDE SEQUENCE</scope>
    <source>
        <strain evidence="3">DAOM:BR144</strain>
    </source>
</reference>
<feature type="compositionally biased region" description="Basic and acidic residues" evidence="1">
    <location>
        <begin position="158"/>
        <end position="200"/>
    </location>
</feature>
<organism evidence="2 3">
    <name type="scientific">Globisporangium ultimum (strain ATCC 200006 / CBS 805.95 / DAOM BR144)</name>
    <name type="common">Pythium ultimum</name>
    <dbReference type="NCBI Taxonomy" id="431595"/>
    <lineage>
        <taxon>Eukaryota</taxon>
        <taxon>Sar</taxon>
        <taxon>Stramenopiles</taxon>
        <taxon>Oomycota</taxon>
        <taxon>Peronosporomycetes</taxon>
        <taxon>Pythiales</taxon>
        <taxon>Pythiaceae</taxon>
        <taxon>Globisporangium</taxon>
    </lineage>
</organism>
<dbReference type="EMBL" id="GL376611">
    <property type="status" value="NOT_ANNOTATED_CDS"/>
    <property type="molecule type" value="Genomic_DNA"/>
</dbReference>
<sequence>MWTGDNAKKDNGKGPVAVAVVDVVEAEVDVLQAVVDFRARLQMSSNNEKQKLISFMRDLDAASSSSISSSASDNVSSAELEAAKILRESKYVKRKVIKVKAKASVAIADTNAEVSSAPQDDAPLAEKQPDVNAAASEEVVSVEGDTAHPSIMTEPGVEEQKQEEDSNEKATKEDPQETIEVKEEVSSTNERAEESSKEGEETTNEAVEPTKAVEEPAEEVQAEAVEESTKDVEEPAEEVQAKAVEESTKDVEEPTKDVEESTKDAEESTKDAEESTKDAEEPTKEVEAPTKEPEDKSGEFMEDVYLSDEEVSGMEISEEEKEKKIKNQPDSVVPDDNGVSIKREIIANAVGQEEYSVNTVADAKASGGVVVVDELGDATPADAADNSDGIDTSDEDDEGNDDEALEDSAGLRQTYISFYMEEMEALWKERSSSLEMVLAIQRSLDLHTNNQAANVENGEVESSEKTQEGHDKFHREKELRERIDNVL</sequence>